<accession>V2TZ99</accession>
<dbReference type="HOGENOM" id="CLU_1168675_0_0_6"/>
<reference evidence="2 3" key="1">
    <citation type="submission" date="2013-10" db="EMBL/GenBank/DDBJ databases">
        <title>The Genome Sequence of Acinetobacter nectaris CIP 110549.</title>
        <authorList>
            <consortium name="The Broad Institute Genomics Platform"/>
            <consortium name="The Broad Institute Genome Sequencing Center for Infectious Disease"/>
            <person name="Cerqueira G."/>
            <person name="Feldgarden M."/>
            <person name="Courvalin P."/>
            <person name="Grillot-Courvalin C."/>
            <person name="Clermont D."/>
            <person name="Rocha E."/>
            <person name="Yoon E.-J."/>
            <person name="Nemec A."/>
            <person name="Young S.K."/>
            <person name="Zeng Q."/>
            <person name="Gargeya S."/>
            <person name="Fitzgerald M."/>
            <person name="Abouelleil A."/>
            <person name="Alvarado L."/>
            <person name="Berlin A.M."/>
            <person name="Chapman S.B."/>
            <person name="Gainer-Dewar J."/>
            <person name="Goldberg J."/>
            <person name="Gnerre S."/>
            <person name="Griggs A."/>
            <person name="Gujja S."/>
            <person name="Hansen M."/>
            <person name="Howarth C."/>
            <person name="Imamovic A."/>
            <person name="Ireland A."/>
            <person name="Larimer J."/>
            <person name="McCowan C."/>
            <person name="Murphy C."/>
            <person name="Pearson M."/>
            <person name="Poon T.W."/>
            <person name="Priest M."/>
            <person name="Roberts A."/>
            <person name="Saif S."/>
            <person name="Shea T."/>
            <person name="Sykes S."/>
            <person name="Wortman J."/>
            <person name="Nusbaum C."/>
            <person name="Birren B."/>
        </authorList>
    </citation>
    <scope>NUCLEOTIDE SEQUENCE [LARGE SCALE GENOMIC DNA]</scope>
    <source>
        <strain evidence="2 3">CIP 110549</strain>
    </source>
</reference>
<evidence type="ECO:0000313" key="2">
    <source>
        <dbReference type="EMBL" id="ESK41250.1"/>
    </source>
</evidence>
<proteinExistence type="predicted"/>
<dbReference type="PATRIC" id="fig|1392540.3.peg.234"/>
<organism evidence="2 3">
    <name type="scientific">Acinetobacter nectaris CIP 110549</name>
    <dbReference type="NCBI Taxonomy" id="1392540"/>
    <lineage>
        <taxon>Bacteria</taxon>
        <taxon>Pseudomonadati</taxon>
        <taxon>Pseudomonadota</taxon>
        <taxon>Gammaproteobacteria</taxon>
        <taxon>Moraxellales</taxon>
        <taxon>Moraxellaceae</taxon>
        <taxon>Acinetobacter</taxon>
    </lineage>
</organism>
<evidence type="ECO:0000313" key="3">
    <source>
        <dbReference type="Proteomes" id="UP000023785"/>
    </source>
</evidence>
<feature type="transmembrane region" description="Helical" evidence="1">
    <location>
        <begin position="12"/>
        <end position="32"/>
    </location>
</feature>
<protein>
    <submittedName>
        <fullName evidence="2">Uncharacterized protein</fullName>
    </submittedName>
</protein>
<gene>
    <name evidence="2" type="ORF">P256_00239</name>
</gene>
<keyword evidence="1" id="KW-0472">Membrane</keyword>
<evidence type="ECO:0000256" key="1">
    <source>
        <dbReference type="SAM" id="Phobius"/>
    </source>
</evidence>
<keyword evidence="3" id="KW-1185">Reference proteome</keyword>
<dbReference type="EMBL" id="AYER01000001">
    <property type="protein sequence ID" value="ESK41250.1"/>
    <property type="molecule type" value="Genomic_DNA"/>
</dbReference>
<dbReference type="Proteomes" id="UP000023785">
    <property type="component" value="Unassembled WGS sequence"/>
</dbReference>
<feature type="transmembrane region" description="Helical" evidence="1">
    <location>
        <begin position="38"/>
        <end position="57"/>
    </location>
</feature>
<comment type="caution">
    <text evidence="2">The sequence shown here is derived from an EMBL/GenBank/DDBJ whole genome shotgun (WGS) entry which is preliminary data.</text>
</comment>
<dbReference type="AlphaFoldDB" id="V2TZ99"/>
<dbReference type="STRING" id="1392540.P256_00239"/>
<keyword evidence="1" id="KW-0812">Transmembrane</keyword>
<sequence length="237" mass="28039">MKNILKFFRSKALYLVISFYIAYLVIIFALLANNLSSLIGPLIAPMTLVVGIFIWKWQEDQKNKTARNEEHFKKCRERAEKLFNAYIKYESSIQRLHRVYTDFCRCSDDVKKFNFLSDIGTEITLNKSLQDDVYFESVLYYFLIEKKSKLEVYQDATTLNNHFTGFWYFVDNLEKLVDAYNDCKGSESEKRNACKLKLFNISGNIKHLDFGYSEDRNKVIYTKPREKIINICGEYFI</sequence>
<name>V2TZ99_9GAMM</name>
<keyword evidence="1" id="KW-1133">Transmembrane helix</keyword>